<feature type="compositionally biased region" description="Basic residues" evidence="1">
    <location>
        <begin position="40"/>
        <end position="56"/>
    </location>
</feature>
<proteinExistence type="predicted"/>
<dbReference type="Proteomes" id="UP001321473">
    <property type="component" value="Unassembled WGS sequence"/>
</dbReference>
<comment type="caution">
    <text evidence="2">The sequence shown here is derived from an EMBL/GenBank/DDBJ whole genome shotgun (WGS) entry which is preliminary data.</text>
</comment>
<accession>A0AAQ4FGX1</accession>
<dbReference type="EMBL" id="JARKHS020003098">
    <property type="protein sequence ID" value="KAK8786043.1"/>
    <property type="molecule type" value="Genomic_DNA"/>
</dbReference>
<reference evidence="2 3" key="1">
    <citation type="journal article" date="2023" name="Arcadia Sci">
        <title>De novo assembly of a long-read Amblyomma americanum tick genome.</title>
        <authorList>
            <person name="Chou S."/>
            <person name="Poskanzer K.E."/>
            <person name="Rollins M."/>
            <person name="Thuy-Boun P.S."/>
        </authorList>
    </citation>
    <scope>NUCLEOTIDE SEQUENCE [LARGE SCALE GENOMIC DNA]</scope>
    <source>
        <strain evidence="2">F_SG_1</strain>
        <tissue evidence="2">Salivary glands</tissue>
    </source>
</reference>
<evidence type="ECO:0000313" key="3">
    <source>
        <dbReference type="Proteomes" id="UP001321473"/>
    </source>
</evidence>
<feature type="region of interest" description="Disordered" evidence="1">
    <location>
        <begin position="1"/>
        <end position="119"/>
    </location>
</feature>
<organism evidence="2 3">
    <name type="scientific">Amblyomma americanum</name>
    <name type="common">Lone star tick</name>
    <dbReference type="NCBI Taxonomy" id="6943"/>
    <lineage>
        <taxon>Eukaryota</taxon>
        <taxon>Metazoa</taxon>
        <taxon>Ecdysozoa</taxon>
        <taxon>Arthropoda</taxon>
        <taxon>Chelicerata</taxon>
        <taxon>Arachnida</taxon>
        <taxon>Acari</taxon>
        <taxon>Parasitiformes</taxon>
        <taxon>Ixodida</taxon>
        <taxon>Ixodoidea</taxon>
        <taxon>Ixodidae</taxon>
        <taxon>Amblyomminae</taxon>
        <taxon>Amblyomma</taxon>
    </lineage>
</organism>
<protein>
    <submittedName>
        <fullName evidence="2">Uncharacterized protein</fullName>
    </submittedName>
</protein>
<feature type="compositionally biased region" description="Polar residues" evidence="1">
    <location>
        <begin position="93"/>
        <end position="110"/>
    </location>
</feature>
<gene>
    <name evidence="2" type="ORF">V5799_007593</name>
</gene>
<feature type="compositionally biased region" description="Low complexity" evidence="1">
    <location>
        <begin position="28"/>
        <end position="39"/>
    </location>
</feature>
<keyword evidence="3" id="KW-1185">Reference proteome</keyword>
<dbReference type="AlphaFoldDB" id="A0AAQ4FGX1"/>
<sequence>MPSSTEAAEGAVSDKPAPNAVVVGLADKAPLASQSSSQPRSRKKSTKKGRRKRRPSQKPIKTRTVPSAEKGQAAMSTLLPSTGSPPTHPAATSGVTTAQTALGQQSSMYPTSLAPPDSTAVCGEAFSLT</sequence>
<name>A0AAQ4FGX1_AMBAM</name>
<evidence type="ECO:0000313" key="2">
    <source>
        <dbReference type="EMBL" id="KAK8786043.1"/>
    </source>
</evidence>
<evidence type="ECO:0000256" key="1">
    <source>
        <dbReference type="SAM" id="MobiDB-lite"/>
    </source>
</evidence>
<feature type="compositionally biased region" description="Polar residues" evidence="1">
    <location>
        <begin position="74"/>
        <end position="85"/>
    </location>
</feature>